<dbReference type="NCBIfam" id="TIGR00368">
    <property type="entry name" value="YifB family Mg chelatase-like AAA ATPase"/>
    <property type="match status" value="1"/>
</dbReference>
<evidence type="ECO:0000313" key="5">
    <source>
        <dbReference type="EMBL" id="CUO66780.1"/>
    </source>
</evidence>
<name>A0A174H127_9FIRM</name>
<dbReference type="InterPro" id="IPR004482">
    <property type="entry name" value="Mg_chelat-rel"/>
</dbReference>
<dbReference type="AlphaFoldDB" id="A0A174H127"/>
<evidence type="ECO:0000256" key="1">
    <source>
        <dbReference type="ARBA" id="ARBA00006354"/>
    </source>
</evidence>
<evidence type="ECO:0000256" key="2">
    <source>
        <dbReference type="ARBA" id="ARBA00022741"/>
    </source>
</evidence>
<dbReference type="PRINTS" id="PR01657">
    <property type="entry name" value="MCMFAMILY"/>
</dbReference>
<dbReference type="SMART" id="SM00382">
    <property type="entry name" value="AAA"/>
    <property type="match status" value="1"/>
</dbReference>
<gene>
    <name evidence="5" type="primary">comM_2</name>
    <name evidence="5" type="ORF">ERS852478_03515</name>
</gene>
<dbReference type="PANTHER" id="PTHR32039:SF7">
    <property type="entry name" value="COMPETENCE PROTEIN COMM"/>
    <property type="match status" value="1"/>
</dbReference>
<sequence>MATVVRSFAIQGIDGYPVDIEVKMLEGQPVISIIGLGDQAVKEAAERIQAAIDESGYVFPKKRVIISLAPSDKKKSGSHFDLAMAVGVLCQNGDIVVKNLKEYGFIGELSLDGRLRACRGILPMIIAGQKKGIKKIIVPEANLKEAGLVHGVEILGFHDLTGVIRCLEGKTSGGEIQVDEKEKGSEESGTVLDFKDVKGQDELIEAVVLAAAGGHNMLMVGEPGCGKTMIAQRIPTILPEMTEEECLEVTKIYSISGLLPNGHALMKYRPFRAPHHNASLNALIGGGAYAMPGEVSLAHNGVLFLDELAEFSRRTLDALRQPIEDKKVSISRVNGTHTFPSNFMFITAMNPCPCGYYPGAKCKCTDYEIIKYRGKISGPIMDRIDIQKEVHPVDFFAIADQKSGASSEELRTKVEKARKIQQERYAQEKGINCNAQMTTELIQRYCVLDKDSLKLLRETSEKYGYSARVIHKLLRLARTSADLDGEEKIRQKDIEKVLTCRELDKSNSKMVVVK</sequence>
<dbReference type="InterPro" id="IPR027417">
    <property type="entry name" value="P-loop_NTPase"/>
</dbReference>
<dbReference type="GO" id="GO:0005524">
    <property type="term" value="F:ATP binding"/>
    <property type="evidence" value="ECO:0007669"/>
    <property type="project" value="UniProtKB-KW"/>
</dbReference>
<dbReference type="InterPro" id="IPR014721">
    <property type="entry name" value="Ribsml_uS5_D2-typ_fold_subgr"/>
</dbReference>
<dbReference type="Pfam" id="PF01078">
    <property type="entry name" value="Mg_chelatase"/>
    <property type="match status" value="1"/>
</dbReference>
<evidence type="ECO:0000259" key="4">
    <source>
        <dbReference type="SMART" id="SM00382"/>
    </source>
</evidence>
<dbReference type="InterPro" id="IPR020568">
    <property type="entry name" value="Ribosomal_Su5_D2-typ_SF"/>
</dbReference>
<dbReference type="SUPFAM" id="SSF54211">
    <property type="entry name" value="Ribosomal protein S5 domain 2-like"/>
    <property type="match status" value="1"/>
</dbReference>
<dbReference type="InterPro" id="IPR025158">
    <property type="entry name" value="Mg_chelat-rel_C"/>
</dbReference>
<evidence type="ECO:0000256" key="3">
    <source>
        <dbReference type="ARBA" id="ARBA00022840"/>
    </source>
</evidence>
<dbReference type="InterPro" id="IPR001208">
    <property type="entry name" value="MCM_dom"/>
</dbReference>
<evidence type="ECO:0000313" key="6">
    <source>
        <dbReference type="Proteomes" id="UP000095431"/>
    </source>
</evidence>
<proteinExistence type="inferred from homology"/>
<dbReference type="Pfam" id="PF13335">
    <property type="entry name" value="Mg_chelatase_C"/>
    <property type="match status" value="1"/>
</dbReference>
<dbReference type="InterPro" id="IPR003593">
    <property type="entry name" value="AAA+_ATPase"/>
</dbReference>
<dbReference type="Proteomes" id="UP000095431">
    <property type="component" value="Unassembled WGS sequence"/>
</dbReference>
<dbReference type="InterPro" id="IPR000523">
    <property type="entry name" value="Mg_chelatse_chII-like_cat_dom"/>
</dbReference>
<dbReference type="InterPro" id="IPR045006">
    <property type="entry name" value="CHLI-like"/>
</dbReference>
<dbReference type="Gene3D" id="3.30.230.10">
    <property type="match status" value="1"/>
</dbReference>
<organism evidence="5 6">
    <name type="scientific">Blautia wexlerae</name>
    <dbReference type="NCBI Taxonomy" id="418240"/>
    <lineage>
        <taxon>Bacteria</taxon>
        <taxon>Bacillati</taxon>
        <taxon>Bacillota</taxon>
        <taxon>Clostridia</taxon>
        <taxon>Lachnospirales</taxon>
        <taxon>Lachnospiraceae</taxon>
        <taxon>Blautia</taxon>
    </lineage>
</organism>
<accession>A0A174H127</accession>
<reference evidence="5 6" key="1">
    <citation type="submission" date="2015-09" db="EMBL/GenBank/DDBJ databases">
        <authorList>
            <consortium name="Pathogen Informatics"/>
        </authorList>
    </citation>
    <scope>NUCLEOTIDE SEQUENCE [LARGE SCALE GENOMIC DNA]</scope>
    <source>
        <strain evidence="5 6">2789STDY5834863</strain>
    </source>
</reference>
<dbReference type="SUPFAM" id="SSF52540">
    <property type="entry name" value="P-loop containing nucleoside triphosphate hydrolases"/>
    <property type="match status" value="1"/>
</dbReference>
<dbReference type="Pfam" id="PF13541">
    <property type="entry name" value="ChlI"/>
    <property type="match status" value="1"/>
</dbReference>
<keyword evidence="2" id="KW-0547">Nucleotide-binding</keyword>
<dbReference type="Gene3D" id="3.40.50.300">
    <property type="entry name" value="P-loop containing nucleotide triphosphate hydrolases"/>
    <property type="match status" value="1"/>
</dbReference>
<dbReference type="CDD" id="cd00009">
    <property type="entry name" value="AAA"/>
    <property type="match status" value="1"/>
</dbReference>
<protein>
    <submittedName>
        <fullName evidence="5">Competence protein ComM</fullName>
    </submittedName>
</protein>
<dbReference type="PANTHER" id="PTHR32039">
    <property type="entry name" value="MAGNESIUM-CHELATASE SUBUNIT CHLI"/>
    <property type="match status" value="1"/>
</dbReference>
<comment type="similarity">
    <text evidence="1">Belongs to the Mg-chelatase subunits D/I family. ComM subfamily.</text>
</comment>
<dbReference type="EMBL" id="CYZN01000036">
    <property type="protein sequence ID" value="CUO66780.1"/>
    <property type="molecule type" value="Genomic_DNA"/>
</dbReference>
<dbReference type="GO" id="GO:0003677">
    <property type="term" value="F:DNA binding"/>
    <property type="evidence" value="ECO:0007669"/>
    <property type="project" value="InterPro"/>
</dbReference>
<keyword evidence="3" id="KW-0067">ATP-binding</keyword>
<feature type="domain" description="AAA+ ATPase" evidence="4">
    <location>
        <begin position="213"/>
        <end position="394"/>
    </location>
</feature>
<dbReference type="RefSeq" id="WP_055060666.1">
    <property type="nucleotide sequence ID" value="NZ_BTHH01000036.1"/>
</dbReference>